<gene>
    <name evidence="9" type="ORF">AGOR_G00234200</name>
</gene>
<name>A0A8T3CLR2_9TELE</name>
<feature type="region of interest" description="Disordered" evidence="7">
    <location>
        <begin position="132"/>
        <end position="303"/>
    </location>
</feature>
<keyword evidence="3" id="KW-0964">Secreted</keyword>
<keyword evidence="6" id="KW-0340">Growth factor binding</keyword>
<dbReference type="EMBL" id="JAERUA010000023">
    <property type="protein sequence ID" value="KAI1883695.1"/>
    <property type="molecule type" value="Genomic_DNA"/>
</dbReference>
<keyword evidence="5" id="KW-1015">Disulfide bond</keyword>
<keyword evidence="4 8" id="KW-0732">Signal</keyword>
<keyword evidence="10" id="KW-1185">Reference proteome</keyword>
<dbReference type="GO" id="GO:0019838">
    <property type="term" value="F:growth factor binding"/>
    <property type="evidence" value="ECO:0007669"/>
    <property type="project" value="UniProtKB-KW"/>
</dbReference>
<feature type="compositionally biased region" description="Basic and acidic residues" evidence="7">
    <location>
        <begin position="198"/>
        <end position="234"/>
    </location>
</feature>
<dbReference type="InterPro" id="IPR010510">
    <property type="entry name" value="FGF1-bd"/>
</dbReference>
<evidence type="ECO:0000313" key="9">
    <source>
        <dbReference type="EMBL" id="KAI1883695.1"/>
    </source>
</evidence>
<evidence type="ECO:0000256" key="2">
    <source>
        <dbReference type="ARBA" id="ARBA00008326"/>
    </source>
</evidence>
<feature type="signal peptide" evidence="8">
    <location>
        <begin position="1"/>
        <end position="20"/>
    </location>
</feature>
<evidence type="ECO:0000313" key="10">
    <source>
        <dbReference type="Proteomes" id="UP000829720"/>
    </source>
</evidence>
<proteinExistence type="inferred from homology"/>
<feature type="compositionally biased region" description="Basic and acidic residues" evidence="7">
    <location>
        <begin position="153"/>
        <end position="189"/>
    </location>
</feature>
<evidence type="ECO:0000256" key="5">
    <source>
        <dbReference type="ARBA" id="ARBA00023157"/>
    </source>
</evidence>
<evidence type="ECO:0000256" key="6">
    <source>
        <dbReference type="ARBA" id="ARBA00023183"/>
    </source>
</evidence>
<evidence type="ECO:0000256" key="7">
    <source>
        <dbReference type="SAM" id="MobiDB-lite"/>
    </source>
</evidence>
<dbReference type="OrthoDB" id="8941648at2759"/>
<dbReference type="GO" id="GO:0007267">
    <property type="term" value="P:cell-cell signaling"/>
    <property type="evidence" value="ECO:0007669"/>
    <property type="project" value="TreeGrafter"/>
</dbReference>
<evidence type="ECO:0000256" key="8">
    <source>
        <dbReference type="SAM" id="SignalP"/>
    </source>
</evidence>
<accession>A0A8T3CLR2</accession>
<dbReference type="PANTHER" id="PTHR15258:SF1">
    <property type="entry name" value="FIBROBLAST GROWTH FACTOR-BINDING PROTEIN 2"/>
    <property type="match status" value="1"/>
</dbReference>
<evidence type="ECO:0000256" key="4">
    <source>
        <dbReference type="ARBA" id="ARBA00022729"/>
    </source>
</evidence>
<feature type="compositionally biased region" description="Pro residues" evidence="7">
    <location>
        <begin position="257"/>
        <end position="267"/>
    </location>
</feature>
<comment type="caution">
    <text evidence="9">The sequence shown here is derived from an EMBL/GenBank/DDBJ whole genome shotgun (WGS) entry which is preliminary data.</text>
</comment>
<protein>
    <submittedName>
        <fullName evidence="9">Uncharacterized protein</fullName>
    </submittedName>
</protein>
<comment type="subcellular location">
    <subcellularLocation>
        <location evidence="1">Secreted</location>
    </subcellularLocation>
</comment>
<evidence type="ECO:0000256" key="1">
    <source>
        <dbReference type="ARBA" id="ARBA00004613"/>
    </source>
</evidence>
<dbReference type="AlphaFoldDB" id="A0A8T3CLR2"/>
<dbReference type="PANTHER" id="PTHR15258">
    <property type="entry name" value="FGF BINDING PROTEIN-RELATED"/>
    <property type="match status" value="1"/>
</dbReference>
<dbReference type="Proteomes" id="UP000829720">
    <property type="component" value="Unassembled WGS sequence"/>
</dbReference>
<dbReference type="GO" id="GO:0005576">
    <property type="term" value="C:extracellular region"/>
    <property type="evidence" value="ECO:0007669"/>
    <property type="project" value="UniProtKB-SubCell"/>
</dbReference>
<sequence length="328" mass="37074">MKAQASALLLVACCLWTAEGQGEPPKKSIWEDPVQFLTKAKDTCTMIVTGQGDLTKLRVSCKNGDKAYWCDYTGKPQVCRSYNNNPRHYFTQIMWDLRKLTNACQAPRVIKPQMCKRASDEAQMVFQTSWPRLFTPRPVRPTQDRTPAQARPDTPKPEVPKPELPRPEEPRPEEPRPEEPRPEEPRQEVPKPQAPKPESPRPETPRPETARPEAPKPEVPRQEAPKQEAPKPETLKPVAPKPEAPRPEAPVQRPSRPGQPKPQPAKPEPSKPLIRVTPIRKVVPKPTRTTPARPTPPATKGGAKKMAQEYCWRSMQGICAYVIGWFHN</sequence>
<reference evidence="9" key="1">
    <citation type="submission" date="2021-01" db="EMBL/GenBank/DDBJ databases">
        <authorList>
            <person name="Zahm M."/>
            <person name="Roques C."/>
            <person name="Cabau C."/>
            <person name="Klopp C."/>
            <person name="Donnadieu C."/>
            <person name="Jouanno E."/>
            <person name="Lampietro C."/>
            <person name="Louis A."/>
            <person name="Herpin A."/>
            <person name="Echchiki A."/>
            <person name="Berthelot C."/>
            <person name="Parey E."/>
            <person name="Roest-Crollius H."/>
            <person name="Braasch I."/>
            <person name="Postlethwait J."/>
            <person name="Bobe J."/>
            <person name="Montfort J."/>
            <person name="Bouchez O."/>
            <person name="Begum T."/>
            <person name="Mejri S."/>
            <person name="Adams A."/>
            <person name="Chen W.-J."/>
            <person name="Guiguen Y."/>
        </authorList>
    </citation>
    <scope>NUCLEOTIDE SEQUENCE</scope>
    <source>
        <tissue evidence="9">Blood</tissue>
    </source>
</reference>
<feature type="chain" id="PRO_5035775143" evidence="8">
    <location>
        <begin position="21"/>
        <end position="328"/>
    </location>
</feature>
<dbReference type="Pfam" id="PF06473">
    <property type="entry name" value="FGF-BP1"/>
    <property type="match status" value="1"/>
</dbReference>
<organism evidence="9 10">
    <name type="scientific">Albula goreensis</name>
    <dbReference type="NCBI Taxonomy" id="1534307"/>
    <lineage>
        <taxon>Eukaryota</taxon>
        <taxon>Metazoa</taxon>
        <taxon>Chordata</taxon>
        <taxon>Craniata</taxon>
        <taxon>Vertebrata</taxon>
        <taxon>Euteleostomi</taxon>
        <taxon>Actinopterygii</taxon>
        <taxon>Neopterygii</taxon>
        <taxon>Teleostei</taxon>
        <taxon>Albuliformes</taxon>
        <taxon>Albulidae</taxon>
        <taxon>Albula</taxon>
    </lineage>
</organism>
<comment type="similarity">
    <text evidence="2">Belongs to the fibroblast growth factor-binding protein family.</text>
</comment>
<evidence type="ECO:0000256" key="3">
    <source>
        <dbReference type="ARBA" id="ARBA00022525"/>
    </source>
</evidence>